<dbReference type="GO" id="GO:0032040">
    <property type="term" value="C:small-subunit processome"/>
    <property type="evidence" value="ECO:0007669"/>
    <property type="project" value="TreeGrafter"/>
</dbReference>
<evidence type="ECO:0000256" key="4">
    <source>
        <dbReference type="ARBA" id="ARBA00022552"/>
    </source>
</evidence>
<evidence type="ECO:0000259" key="11">
    <source>
        <dbReference type="Pfam" id="PF21800"/>
    </source>
</evidence>
<dbReference type="PIRSF" id="PIRSF006515">
    <property type="entry name" value="KRR1"/>
    <property type="match status" value="1"/>
</dbReference>
<comment type="subunit">
    <text evidence="8">Component of the ribosomal small subunit (SSU) processome.</text>
</comment>
<keyword evidence="6 8" id="KW-0539">Nucleus</keyword>
<dbReference type="Proteomes" id="UP000284702">
    <property type="component" value="Unassembled WGS sequence"/>
</dbReference>
<feature type="compositionally biased region" description="Low complexity" evidence="9">
    <location>
        <begin position="1"/>
        <end position="14"/>
    </location>
</feature>
<dbReference type="InterPro" id="IPR048550">
    <property type="entry name" value="KRR1-like_KH1_euk"/>
</dbReference>
<organism evidence="12 13">
    <name type="scientific">Aphanomyces astaci</name>
    <name type="common">Crayfish plague agent</name>
    <dbReference type="NCBI Taxonomy" id="112090"/>
    <lineage>
        <taxon>Eukaryota</taxon>
        <taxon>Sar</taxon>
        <taxon>Stramenopiles</taxon>
        <taxon>Oomycota</taxon>
        <taxon>Saprolegniomycetes</taxon>
        <taxon>Saprolegniales</taxon>
        <taxon>Verrucalvaceae</taxon>
        <taxon>Aphanomyces</taxon>
    </lineage>
</organism>
<dbReference type="InterPro" id="IPR036612">
    <property type="entry name" value="KH_dom_type_1_sf"/>
</dbReference>
<dbReference type="PANTHER" id="PTHR12581:SF0">
    <property type="entry name" value="KRR1 SMALL SUBUNIT PROCESSOME COMPONENT HOMOLOG"/>
    <property type="match status" value="1"/>
</dbReference>
<sequence length="301" mass="34465">MSKDQAPAAAAAPPKGKKHRKDKPWDTDDVAHWKVESWNDDDNKAGMLEESSFATLFPKYREKYLREVWPIVTKALDGVKLVCELNLIEGSMTVRTTRKTTDPYVVLKARDLIKLLARSIPVNQAIKVLDDEVQCDIIKIGGLVRNKERFVKRRQRLVGPDGATLKAIELLTNCYVLVQGNTVQDCFHNVHPIYNIKTLMIKRELSKLSGENWDRFLPVFKKKNVQTKKPHVVREKRVYTPFPPAPTPSKIDKEIESGEYFMKEHERQAIKQAKKTQANLEVRDSKKKKAKASSLSDFVSK</sequence>
<keyword evidence="7 8" id="KW-0687">Ribonucleoprotein</keyword>
<dbReference type="SUPFAM" id="SSF54791">
    <property type="entry name" value="Eukaryotic type KH-domain (KH-domain type I)"/>
    <property type="match status" value="1"/>
</dbReference>
<reference evidence="12" key="1">
    <citation type="submission" date="2018-07" db="EMBL/GenBank/DDBJ databases">
        <title>Annotation of Aphanomyces astaci genome assembly.</title>
        <authorList>
            <person name="Studholme D.J."/>
        </authorList>
    </citation>
    <scope>NUCLEOTIDE SEQUENCE [LARGE SCALE GENOMIC DNA]</scope>
    <source>
        <strain evidence="12">Pc</strain>
    </source>
</reference>
<evidence type="ECO:0000256" key="6">
    <source>
        <dbReference type="ARBA" id="ARBA00023242"/>
    </source>
</evidence>
<feature type="region of interest" description="Disordered" evidence="9">
    <location>
        <begin position="272"/>
        <end position="301"/>
    </location>
</feature>
<evidence type="ECO:0000259" key="10">
    <source>
        <dbReference type="Pfam" id="PF17903"/>
    </source>
</evidence>
<evidence type="ECO:0000256" key="7">
    <source>
        <dbReference type="ARBA" id="ARBA00023274"/>
    </source>
</evidence>
<dbReference type="CDD" id="cd22393">
    <property type="entry name" value="KH-I_KRR1_rpt1"/>
    <property type="match status" value="1"/>
</dbReference>
<evidence type="ECO:0000313" key="13">
    <source>
        <dbReference type="Proteomes" id="UP000284702"/>
    </source>
</evidence>
<keyword evidence="3 8" id="KW-0690">Ribosome biogenesis</keyword>
<dbReference type="InterPro" id="IPR048549">
    <property type="entry name" value="KRR1-like_KH2_euk"/>
</dbReference>
<dbReference type="AlphaFoldDB" id="A0A425D1J4"/>
<gene>
    <name evidence="12" type="ORF">B5M09_004675</name>
</gene>
<dbReference type="EMBL" id="MZMZ02003021">
    <property type="protein sequence ID" value="RQM23138.1"/>
    <property type="molecule type" value="Genomic_DNA"/>
</dbReference>
<comment type="caution">
    <text evidence="12">The sequence shown here is derived from an EMBL/GenBank/DDBJ whole genome shotgun (WGS) entry which is preliminary data.</text>
</comment>
<keyword evidence="5 8" id="KW-0694">RNA-binding</keyword>
<dbReference type="VEuPathDB" id="FungiDB:H257_12020"/>
<comment type="similarity">
    <text evidence="2 8">Belongs to the KRR1 family.</text>
</comment>
<feature type="domain" description="KRR1 small subunit processome component first KH" evidence="10">
    <location>
        <begin position="51"/>
        <end position="131"/>
    </location>
</feature>
<dbReference type="Pfam" id="PF17903">
    <property type="entry name" value="KH_KRR1_1st"/>
    <property type="match status" value="1"/>
</dbReference>
<feature type="region of interest" description="Disordered" evidence="9">
    <location>
        <begin position="1"/>
        <end position="28"/>
    </location>
</feature>
<evidence type="ECO:0000313" key="12">
    <source>
        <dbReference type="EMBL" id="RQM23138.1"/>
    </source>
</evidence>
<dbReference type="FunFam" id="3.30.1370.10:FF:000014">
    <property type="entry name" value="KRR1 small subunit processome component"/>
    <property type="match status" value="1"/>
</dbReference>
<keyword evidence="4 8" id="KW-0698">rRNA processing</keyword>
<evidence type="ECO:0000256" key="3">
    <source>
        <dbReference type="ARBA" id="ARBA00022517"/>
    </source>
</evidence>
<feature type="domain" description="KRR1 small subunit processome component second KH" evidence="11">
    <location>
        <begin position="133"/>
        <end position="183"/>
    </location>
</feature>
<proteinExistence type="inferred from homology"/>
<dbReference type="InterPro" id="IPR024166">
    <property type="entry name" value="rRNA_assembly_KRR1"/>
</dbReference>
<dbReference type="CDD" id="cd22394">
    <property type="entry name" value="KH-I_KRR1_rpt2"/>
    <property type="match status" value="1"/>
</dbReference>
<protein>
    <recommendedName>
        <fullName evidence="8">KRR1 small subunit processome component</fullName>
    </recommendedName>
    <alternativeName>
        <fullName evidence="8">KRR-R motif-containing protein 1</fullName>
    </alternativeName>
</protein>
<name>A0A425D1J4_APHAT</name>
<evidence type="ECO:0000256" key="5">
    <source>
        <dbReference type="ARBA" id="ARBA00022884"/>
    </source>
</evidence>
<keyword evidence="13" id="KW-1185">Reference proteome</keyword>
<accession>A0A425D1J4</accession>
<dbReference type="PANTHER" id="PTHR12581">
    <property type="entry name" value="HIV-1 REV BINDING PROTEIN 2, 3"/>
    <property type="match status" value="1"/>
</dbReference>
<comment type="function">
    <text evidence="8">Required for 40S ribosome biogenesis. Involved in nucleolar processing of pre-18S ribosomal RNA and ribosome assembly.</text>
</comment>
<dbReference type="GO" id="GO:0006364">
    <property type="term" value="P:rRNA processing"/>
    <property type="evidence" value="ECO:0007669"/>
    <property type="project" value="UniProtKB-KW"/>
</dbReference>
<dbReference type="InterPro" id="IPR041174">
    <property type="entry name" value="KRR1-like_KH1"/>
</dbReference>
<evidence type="ECO:0000256" key="1">
    <source>
        <dbReference type="ARBA" id="ARBA00004604"/>
    </source>
</evidence>
<evidence type="ECO:0000256" key="2">
    <source>
        <dbReference type="ARBA" id="ARBA00009344"/>
    </source>
</evidence>
<evidence type="ECO:0000256" key="8">
    <source>
        <dbReference type="PIRNR" id="PIRNR006515"/>
    </source>
</evidence>
<dbReference type="GO" id="GO:0003723">
    <property type="term" value="F:RNA binding"/>
    <property type="evidence" value="ECO:0007669"/>
    <property type="project" value="UniProtKB-KW"/>
</dbReference>
<dbReference type="Pfam" id="PF21800">
    <property type="entry name" value="KH_KRR1_2nd"/>
    <property type="match status" value="1"/>
</dbReference>
<dbReference type="Gene3D" id="3.30.1370.10">
    <property type="entry name" value="K Homology domain, type 1"/>
    <property type="match status" value="2"/>
</dbReference>
<dbReference type="InterPro" id="IPR048548">
    <property type="entry name" value="KRR1-like_KH2"/>
</dbReference>
<evidence type="ECO:0000256" key="9">
    <source>
        <dbReference type="SAM" id="MobiDB-lite"/>
    </source>
</evidence>
<comment type="subcellular location">
    <subcellularLocation>
        <location evidence="1 8">Nucleus</location>
        <location evidence="1 8">Nucleolus</location>
    </subcellularLocation>
</comment>